<dbReference type="InterPro" id="IPR017452">
    <property type="entry name" value="GPCR_Rhodpsn_7TM"/>
</dbReference>
<feature type="transmembrane region" description="Helical" evidence="9">
    <location>
        <begin position="284"/>
        <end position="311"/>
    </location>
</feature>
<dbReference type="HOGENOM" id="CLU_009579_6_0_1"/>
<evidence type="ECO:0000256" key="5">
    <source>
        <dbReference type="ARBA" id="ARBA00023136"/>
    </source>
</evidence>
<evidence type="ECO:0000256" key="4">
    <source>
        <dbReference type="ARBA" id="ARBA00023040"/>
    </source>
</evidence>
<evidence type="ECO:0000313" key="11">
    <source>
        <dbReference type="EMBL" id="EDO42361.1"/>
    </source>
</evidence>
<keyword evidence="12" id="KW-1185">Reference proteome</keyword>
<dbReference type="Proteomes" id="UP000001593">
    <property type="component" value="Unassembled WGS sequence"/>
</dbReference>
<dbReference type="InParanoid" id="A7S1R1"/>
<proteinExistence type="inferred from homology"/>
<keyword evidence="6 8" id="KW-0675">Receptor</keyword>
<evidence type="ECO:0000259" key="10">
    <source>
        <dbReference type="PROSITE" id="PS50262"/>
    </source>
</evidence>
<organism evidence="11 12">
    <name type="scientific">Nematostella vectensis</name>
    <name type="common">Starlet sea anemone</name>
    <dbReference type="NCBI Taxonomy" id="45351"/>
    <lineage>
        <taxon>Eukaryota</taxon>
        <taxon>Metazoa</taxon>
        <taxon>Cnidaria</taxon>
        <taxon>Anthozoa</taxon>
        <taxon>Hexacorallia</taxon>
        <taxon>Actiniaria</taxon>
        <taxon>Edwardsiidae</taxon>
        <taxon>Nematostella</taxon>
    </lineage>
</organism>
<evidence type="ECO:0000256" key="1">
    <source>
        <dbReference type="ARBA" id="ARBA00004141"/>
    </source>
</evidence>
<dbReference type="SUPFAM" id="SSF81321">
    <property type="entry name" value="Family A G protein-coupled receptor-like"/>
    <property type="match status" value="1"/>
</dbReference>
<keyword evidence="4 8" id="KW-0297">G-protein coupled receptor</keyword>
<evidence type="ECO:0000256" key="8">
    <source>
        <dbReference type="RuleBase" id="RU000688"/>
    </source>
</evidence>
<feature type="transmembrane region" description="Helical" evidence="9">
    <location>
        <begin position="146"/>
        <end position="168"/>
    </location>
</feature>
<comment type="similarity">
    <text evidence="8">Belongs to the G-protein coupled receptor 1 family.</text>
</comment>
<dbReference type="GO" id="GO:0004930">
    <property type="term" value="F:G protein-coupled receptor activity"/>
    <property type="evidence" value="ECO:0007669"/>
    <property type="project" value="UniProtKB-KW"/>
</dbReference>
<feature type="transmembrane region" description="Helical" evidence="9">
    <location>
        <begin position="105"/>
        <end position="126"/>
    </location>
</feature>
<dbReference type="PhylomeDB" id="A7S1R1"/>
<dbReference type="Gene3D" id="1.20.1070.10">
    <property type="entry name" value="Rhodopsin 7-helix transmembrane proteins"/>
    <property type="match status" value="1"/>
</dbReference>
<feature type="transmembrane region" description="Helical" evidence="9">
    <location>
        <begin position="239"/>
        <end position="272"/>
    </location>
</feature>
<dbReference type="FunCoup" id="A7S1R1">
    <property type="interactions" value="134"/>
</dbReference>
<dbReference type="CDD" id="cd00637">
    <property type="entry name" value="7tm_classA_rhodopsin-like"/>
    <property type="match status" value="1"/>
</dbReference>
<feature type="domain" description="G-protein coupled receptors family 1 profile" evidence="10">
    <location>
        <begin position="41"/>
        <end position="308"/>
    </location>
</feature>
<dbReference type="PANTHER" id="PTHR24243:SF208">
    <property type="entry name" value="PYROKININ-1 RECEPTOR"/>
    <property type="match status" value="1"/>
</dbReference>
<dbReference type="PROSITE" id="PS50262">
    <property type="entry name" value="G_PROTEIN_RECEP_F1_2"/>
    <property type="match status" value="1"/>
</dbReference>
<evidence type="ECO:0000256" key="6">
    <source>
        <dbReference type="ARBA" id="ARBA00023170"/>
    </source>
</evidence>
<feature type="transmembrane region" description="Helical" evidence="9">
    <location>
        <begin position="62"/>
        <end position="82"/>
    </location>
</feature>
<evidence type="ECO:0000256" key="2">
    <source>
        <dbReference type="ARBA" id="ARBA00022692"/>
    </source>
</evidence>
<accession>A7S1R1</accession>
<protein>
    <recommendedName>
        <fullName evidence="10">G-protein coupled receptors family 1 profile domain-containing protein</fullName>
    </recommendedName>
</protein>
<dbReference type="AlphaFoldDB" id="A7S1R1"/>
<keyword evidence="5 9" id="KW-0472">Membrane</keyword>
<sequence length="359" mass="40760">MSNITTNNSDTNYAQCDNTASIAVPFKVSILSLVLVVGPLTNILIIILVLRYQRLKKNINYLIANMAVSDLMALLLGVPQWLEMELSGSISWKITGLLGSITCKVFYFVFYTVPVVSLLTLLIISLERYRAVTRSSCAAPPSRRQIAITILISWLIPLLMFSSSLHFFDVVSYNGVQICRMTHVSLLTSLQYAIIQTVLTVLLFVAMLAINVMILKKLRMSRFAANLPEIQRKKRERRIIRAVCMVLFSLLLYSICLLPANILELVIAAYWYYNKVPISAAFCINWNALLFAIYFLFYVNFTASPFIYVFFLEDFNSSAKKLLCCGTKSWKAEQETLTDQPQIPTTHEELKTLVKHCNN</sequence>
<feature type="transmembrane region" description="Helical" evidence="9">
    <location>
        <begin position="190"/>
        <end position="214"/>
    </location>
</feature>
<dbReference type="OMA" id="CYVIANI"/>
<reference evidence="11 12" key="1">
    <citation type="journal article" date="2007" name="Science">
        <title>Sea anemone genome reveals ancestral eumetazoan gene repertoire and genomic organization.</title>
        <authorList>
            <person name="Putnam N.H."/>
            <person name="Srivastava M."/>
            <person name="Hellsten U."/>
            <person name="Dirks B."/>
            <person name="Chapman J."/>
            <person name="Salamov A."/>
            <person name="Terry A."/>
            <person name="Shapiro H."/>
            <person name="Lindquist E."/>
            <person name="Kapitonov V.V."/>
            <person name="Jurka J."/>
            <person name="Genikhovich G."/>
            <person name="Grigoriev I.V."/>
            <person name="Lucas S.M."/>
            <person name="Steele R.E."/>
            <person name="Finnerty J.R."/>
            <person name="Technau U."/>
            <person name="Martindale M.Q."/>
            <person name="Rokhsar D.S."/>
        </authorList>
    </citation>
    <scope>NUCLEOTIDE SEQUENCE [LARGE SCALE GENOMIC DNA]</scope>
    <source>
        <strain evidence="12">CH2 X CH6</strain>
    </source>
</reference>
<gene>
    <name evidence="11" type="ORF">NEMVEDRAFT_v1g205452</name>
</gene>
<keyword evidence="3 9" id="KW-1133">Transmembrane helix</keyword>
<comment type="subcellular location">
    <subcellularLocation>
        <location evidence="1">Membrane</location>
        <topology evidence="1">Multi-pass membrane protein</topology>
    </subcellularLocation>
</comment>
<dbReference type="GO" id="GO:0016020">
    <property type="term" value="C:membrane"/>
    <property type="evidence" value="ECO:0007669"/>
    <property type="project" value="UniProtKB-SubCell"/>
</dbReference>
<keyword evidence="2 8" id="KW-0812">Transmembrane</keyword>
<dbReference type="InterPro" id="IPR000276">
    <property type="entry name" value="GPCR_Rhodpsn"/>
</dbReference>
<evidence type="ECO:0000256" key="3">
    <source>
        <dbReference type="ARBA" id="ARBA00022989"/>
    </source>
</evidence>
<dbReference type="PROSITE" id="PS00237">
    <property type="entry name" value="G_PROTEIN_RECEP_F1_1"/>
    <property type="match status" value="1"/>
</dbReference>
<dbReference type="PRINTS" id="PR00237">
    <property type="entry name" value="GPCRRHODOPSN"/>
</dbReference>
<dbReference type="Pfam" id="PF00001">
    <property type="entry name" value="7tm_1"/>
    <property type="match status" value="1"/>
</dbReference>
<dbReference type="eggNOG" id="KOG3656">
    <property type="taxonomic scope" value="Eukaryota"/>
</dbReference>
<dbReference type="STRING" id="45351.A7S1R1"/>
<name>A7S1R1_NEMVE</name>
<evidence type="ECO:0000256" key="7">
    <source>
        <dbReference type="ARBA" id="ARBA00023224"/>
    </source>
</evidence>
<evidence type="ECO:0000256" key="9">
    <source>
        <dbReference type="SAM" id="Phobius"/>
    </source>
</evidence>
<keyword evidence="7 8" id="KW-0807">Transducer</keyword>
<dbReference type="PANTHER" id="PTHR24243">
    <property type="entry name" value="G-PROTEIN COUPLED RECEPTOR"/>
    <property type="match status" value="1"/>
</dbReference>
<feature type="transmembrane region" description="Helical" evidence="9">
    <location>
        <begin position="28"/>
        <end position="50"/>
    </location>
</feature>
<evidence type="ECO:0000313" key="12">
    <source>
        <dbReference type="Proteomes" id="UP000001593"/>
    </source>
</evidence>
<dbReference type="EMBL" id="DS469565">
    <property type="protein sequence ID" value="EDO42361.1"/>
    <property type="molecule type" value="Genomic_DNA"/>
</dbReference>